<accession>A0A9Q0GKU5</accession>
<gene>
    <name evidence="2" type="ORF">NE237_016335</name>
</gene>
<comment type="caution">
    <text evidence="2">The sequence shown here is derived from an EMBL/GenBank/DDBJ whole genome shotgun (WGS) entry which is preliminary data.</text>
</comment>
<feature type="region of interest" description="Disordered" evidence="1">
    <location>
        <begin position="150"/>
        <end position="170"/>
    </location>
</feature>
<reference evidence="2" key="1">
    <citation type="journal article" date="2023" name="Plant J.">
        <title>The genome of the king protea, Protea cynaroides.</title>
        <authorList>
            <person name="Chang J."/>
            <person name="Duong T.A."/>
            <person name="Schoeman C."/>
            <person name="Ma X."/>
            <person name="Roodt D."/>
            <person name="Barker N."/>
            <person name="Li Z."/>
            <person name="Van de Peer Y."/>
            <person name="Mizrachi E."/>
        </authorList>
    </citation>
    <scope>NUCLEOTIDE SEQUENCE</scope>
    <source>
        <tissue evidence="2">Young leaves</tissue>
    </source>
</reference>
<evidence type="ECO:0000313" key="2">
    <source>
        <dbReference type="EMBL" id="KAJ4948023.1"/>
    </source>
</evidence>
<evidence type="ECO:0000313" key="3">
    <source>
        <dbReference type="Proteomes" id="UP001141806"/>
    </source>
</evidence>
<dbReference type="Proteomes" id="UP001141806">
    <property type="component" value="Unassembled WGS sequence"/>
</dbReference>
<feature type="region of interest" description="Disordered" evidence="1">
    <location>
        <begin position="204"/>
        <end position="309"/>
    </location>
</feature>
<feature type="compositionally biased region" description="Polar residues" evidence="1">
    <location>
        <begin position="285"/>
        <end position="295"/>
    </location>
</feature>
<feature type="region of interest" description="Disordered" evidence="1">
    <location>
        <begin position="1"/>
        <end position="54"/>
    </location>
</feature>
<evidence type="ECO:0000256" key="1">
    <source>
        <dbReference type="SAM" id="MobiDB-lite"/>
    </source>
</evidence>
<name>A0A9Q0GKU5_9MAGN</name>
<proteinExistence type="predicted"/>
<keyword evidence="3" id="KW-1185">Reference proteome</keyword>
<feature type="compositionally biased region" description="Pro residues" evidence="1">
    <location>
        <begin position="226"/>
        <end position="242"/>
    </location>
</feature>
<sequence>MDDGGANFPNQLPGLENETIIDPNHSAGGFQNHSAGGSPNLGKDEFPPLHSSAEPKLNLKINPETSKWRNPLNQHVEFLAIKRRLVKSQQATYVNENREKATDGISPSVLGKAIVNEDDSQLKGSVAGFHEGPESQSRLEEVWTSIRVKKKRSDGSLGGLNPTQLPTHLPPPLRQNLTLGQVSTLACPEAAFCVPNRFGCLNSDDDQTALPGPSDPPASPAIVQPTPGPSDPLPDPTEPLPSPGLNSPSCSAGHTLYPPRRPFPHKPHGSLRQPYPSCMVAIKTPSGSTRTQPGALQSPLCPIAPLPPS</sequence>
<protein>
    <submittedName>
        <fullName evidence="2">Uncharacterized protein</fullName>
    </submittedName>
</protein>
<organism evidence="2 3">
    <name type="scientific">Protea cynaroides</name>
    <dbReference type="NCBI Taxonomy" id="273540"/>
    <lineage>
        <taxon>Eukaryota</taxon>
        <taxon>Viridiplantae</taxon>
        <taxon>Streptophyta</taxon>
        <taxon>Embryophyta</taxon>
        <taxon>Tracheophyta</taxon>
        <taxon>Spermatophyta</taxon>
        <taxon>Magnoliopsida</taxon>
        <taxon>Proteales</taxon>
        <taxon>Proteaceae</taxon>
        <taxon>Protea</taxon>
    </lineage>
</organism>
<dbReference type="AlphaFoldDB" id="A0A9Q0GKU5"/>
<dbReference type="EMBL" id="JAMYWD010000673">
    <property type="protein sequence ID" value="KAJ4948023.1"/>
    <property type="molecule type" value="Genomic_DNA"/>
</dbReference>